<reference evidence="2 3" key="1">
    <citation type="submission" date="2017-03" db="EMBL/GenBank/DDBJ databases">
        <title>Genome of the blue death feigning beetle - Asbolus verrucosus.</title>
        <authorList>
            <person name="Rider S.D."/>
        </authorList>
    </citation>
    <scope>NUCLEOTIDE SEQUENCE [LARGE SCALE GENOMIC DNA]</scope>
    <source>
        <strain evidence="2">Butters</strain>
        <tissue evidence="2">Head and leg muscle</tissue>
    </source>
</reference>
<feature type="compositionally biased region" description="Polar residues" evidence="1">
    <location>
        <begin position="66"/>
        <end position="82"/>
    </location>
</feature>
<dbReference type="Proteomes" id="UP000292052">
    <property type="component" value="Unassembled WGS sequence"/>
</dbReference>
<name>A0A482W8V3_ASBVE</name>
<feature type="region of interest" description="Disordered" evidence="1">
    <location>
        <begin position="738"/>
        <end position="761"/>
    </location>
</feature>
<evidence type="ECO:0000313" key="2">
    <source>
        <dbReference type="EMBL" id="RZC41590.1"/>
    </source>
</evidence>
<proteinExistence type="predicted"/>
<feature type="compositionally biased region" description="Polar residues" evidence="1">
    <location>
        <begin position="95"/>
        <end position="106"/>
    </location>
</feature>
<dbReference type="STRING" id="1661398.A0A482W8V3"/>
<organism evidence="2 3">
    <name type="scientific">Asbolus verrucosus</name>
    <name type="common">Desert ironclad beetle</name>
    <dbReference type="NCBI Taxonomy" id="1661398"/>
    <lineage>
        <taxon>Eukaryota</taxon>
        <taxon>Metazoa</taxon>
        <taxon>Ecdysozoa</taxon>
        <taxon>Arthropoda</taxon>
        <taxon>Hexapoda</taxon>
        <taxon>Insecta</taxon>
        <taxon>Pterygota</taxon>
        <taxon>Neoptera</taxon>
        <taxon>Endopterygota</taxon>
        <taxon>Coleoptera</taxon>
        <taxon>Polyphaga</taxon>
        <taxon>Cucujiformia</taxon>
        <taxon>Tenebrionidae</taxon>
        <taxon>Pimeliinae</taxon>
        <taxon>Asbolus</taxon>
    </lineage>
</organism>
<keyword evidence="3" id="KW-1185">Reference proteome</keyword>
<feature type="compositionally biased region" description="Basic and acidic residues" evidence="1">
    <location>
        <begin position="739"/>
        <end position="761"/>
    </location>
</feature>
<sequence length="986" mass="111884">MSINESISNGLITIEILDDDDDDEADYTFINHKQKGGQSEFILNNMPTNVLQNNEIKLEENEENHSPNFSVENSDSNSQNFLDSSNKDSRNSDSTGLNKLKNNSGNDSVKELEGLEIIISDSEDEILDMPEKDLELVDKSDTVEFVNEEQYREFEGTEVSEMIIESVCEHQTSELIIAEVSETTIESVSEHQTYTVIEHQINEPAVTVTFEATYNEPPTNEVPVVCDNGNCIRMSASVTEQQSNFTEEAVTYQSLEQTVENETSEKVENTFEVVDYSTTMPYATENFNNETSNNGFSKEENGVPQVYDNVNIHDEVIHEGPSANLPEDSENQSIKGASAEILQNTVNFEVLHEENAHTEVEIKNTTANESFYYKSNISSTLNEVEYVEYAAEKKVNGDLELLANIAADQETLAVKTDSEKEVADTSSDVENNLNIIDISHNTPKRRKSKVRLDYKKKILARETLPRAVKQFQRKHPVKQKTNNEDLENTRITRNRANKPKIDLVVPKEIPKHQKTSRDVDAKYKPHDFISMENPTLPPPTNNVYAQKRLMEANTTSEDSNDSCESTLFIDLSENGKNAEKTMKSIYEEETINDMLEFVTTEEKPAVCISIPENEENCISESFQILKQMEDFVDDTSRKDLIHEDVPKTDQNVAEHLHQFPDADKKIEDVQPVITDVCKTDEYVTNNMTAENSTIQQNNEEKIEMKIVKTTDHSIENILNKIPLNIEVKVGALDYSNENVSDKNDTDESVDHKSEVSQNKKTENEIVVVNEELVLNSNEKVQEKETFQKGTDDIPNDKILVQTPLESDKLEQNIEVQKPLISIADNNEHKIEQNEQMQSENLTINQNNLTAVRNDEYCEKTFKTKAAMKSYEDKLQPYVLLTNCAKSKFPKNEFGILTRSRSKSSEHIFQDNSSNRNRSSSVDSVPASLNTEIETSPEFKKSNQIYVEKTGDISTNILVDSNTNEKNIEPPINLTSEVNLTKKKEDH</sequence>
<dbReference type="AlphaFoldDB" id="A0A482W8V3"/>
<accession>A0A482W8V3</accession>
<feature type="compositionally biased region" description="Low complexity" evidence="1">
    <location>
        <begin position="910"/>
        <end position="924"/>
    </location>
</feature>
<comment type="caution">
    <text evidence="2">The sequence shown here is derived from an EMBL/GenBank/DDBJ whole genome shotgun (WGS) entry which is preliminary data.</text>
</comment>
<protein>
    <submittedName>
        <fullName evidence="2">Uncharacterized protein</fullName>
    </submittedName>
</protein>
<dbReference type="EMBL" id="QDEB01015911">
    <property type="protein sequence ID" value="RZC41590.1"/>
    <property type="molecule type" value="Genomic_DNA"/>
</dbReference>
<gene>
    <name evidence="2" type="ORF">BDFB_003290</name>
</gene>
<evidence type="ECO:0000256" key="1">
    <source>
        <dbReference type="SAM" id="MobiDB-lite"/>
    </source>
</evidence>
<feature type="region of interest" description="Disordered" evidence="1">
    <location>
        <begin position="900"/>
        <end position="935"/>
    </location>
</feature>
<evidence type="ECO:0000313" key="3">
    <source>
        <dbReference type="Proteomes" id="UP000292052"/>
    </source>
</evidence>
<feature type="region of interest" description="Disordered" evidence="1">
    <location>
        <begin position="60"/>
        <end position="106"/>
    </location>
</feature>